<sequence>MLLLQFFNFNGIYGILELEQRTLFLIGIYVFLLEKRVCV</sequence>
<organism evidence="1 2">
    <name type="scientific">Borreliella finlandensis</name>
    <dbReference type="NCBI Taxonomy" id="498741"/>
    <lineage>
        <taxon>Bacteria</taxon>
        <taxon>Pseudomonadati</taxon>
        <taxon>Spirochaetota</taxon>
        <taxon>Spirochaetia</taxon>
        <taxon>Spirochaetales</taxon>
        <taxon>Borreliaceae</taxon>
        <taxon>Borreliella</taxon>
    </lineage>
</organism>
<proteinExistence type="predicted"/>
<evidence type="ECO:0000313" key="1">
    <source>
        <dbReference type="EMBL" id="EEH00593.1"/>
    </source>
</evidence>
<dbReference type="EMBL" id="ABJZ02000005">
    <property type="protein sequence ID" value="EEH00593.1"/>
    <property type="molecule type" value="Genomic_DNA"/>
</dbReference>
<accession>A0A826H204</accession>
<dbReference type="AlphaFoldDB" id="A0A826H204"/>
<comment type="caution">
    <text evidence="1">The sequence shown here is derived from an EMBL/GenBank/DDBJ whole genome shotgun (WGS) entry which is preliminary data.</text>
</comment>
<evidence type="ECO:0000313" key="2">
    <source>
        <dbReference type="Proteomes" id="UP000006166"/>
    </source>
</evidence>
<keyword evidence="2" id="KW-1185">Reference proteome</keyword>
<dbReference type="Proteomes" id="UP000006166">
    <property type="component" value="Unassembled WGS sequence"/>
</dbReference>
<gene>
    <name evidence="1" type="ORF">BSV1_0540</name>
</gene>
<protein>
    <submittedName>
        <fullName evidence="1">Uncharacterized protein</fullName>
    </submittedName>
</protein>
<reference evidence="1 2" key="1">
    <citation type="journal article" date="2011" name="J. Bacteriol.">
        <title>Whole genome sequence of an unusual Borrelia burgdorferi sensu lato isolate.</title>
        <authorList>
            <person name="Casjens S.R."/>
            <person name="Fraser-Liggett C.M."/>
            <person name="Mongodin E.F."/>
            <person name="Qiu W.G."/>
            <person name="Dunn J.J."/>
            <person name="Luft B.J."/>
            <person name="Schutzer S.E."/>
        </authorList>
    </citation>
    <scope>NUCLEOTIDE SEQUENCE [LARGE SCALE GENOMIC DNA]</scope>
    <source>
        <strain evidence="1 2">SV1</strain>
    </source>
</reference>
<name>A0A826H204_9SPIR</name>